<evidence type="ECO:0000256" key="1">
    <source>
        <dbReference type="ARBA" id="ARBA00012417"/>
    </source>
</evidence>
<accession>A0A1N7KXR9</accession>
<gene>
    <name evidence="11" type="ORF">SAMN05421790_103332</name>
</gene>
<dbReference type="RefSeq" id="WP_009709458.1">
    <property type="nucleotide sequence ID" value="NZ_CP048103.1"/>
</dbReference>
<dbReference type="InterPro" id="IPR008921">
    <property type="entry name" value="DNA_pol3_clamp-load_cplx_C"/>
</dbReference>
<evidence type="ECO:0000313" key="11">
    <source>
        <dbReference type="EMBL" id="SIS66374.1"/>
    </source>
</evidence>
<keyword evidence="6" id="KW-0239">DNA-directed DNA polymerase</keyword>
<dbReference type="Proteomes" id="UP000186795">
    <property type="component" value="Unassembled WGS sequence"/>
</dbReference>
<dbReference type="GO" id="GO:0003887">
    <property type="term" value="F:DNA-directed DNA polymerase activity"/>
    <property type="evidence" value="ECO:0007669"/>
    <property type="project" value="UniProtKB-KW"/>
</dbReference>
<dbReference type="GO" id="GO:0003677">
    <property type="term" value="F:DNA binding"/>
    <property type="evidence" value="ECO:0007669"/>
    <property type="project" value="InterPro"/>
</dbReference>
<dbReference type="NCBIfam" id="TIGR01128">
    <property type="entry name" value="holA"/>
    <property type="match status" value="1"/>
</dbReference>
<dbReference type="InterPro" id="IPR027417">
    <property type="entry name" value="P-loop_NTPase"/>
</dbReference>
<evidence type="ECO:0000256" key="4">
    <source>
        <dbReference type="ARBA" id="ARBA00022695"/>
    </source>
</evidence>
<dbReference type="SUPFAM" id="SSF48019">
    <property type="entry name" value="post-AAA+ oligomerization domain-like"/>
    <property type="match status" value="1"/>
</dbReference>
<dbReference type="InterPro" id="IPR048466">
    <property type="entry name" value="DNA_pol3_delta-like_C"/>
</dbReference>
<keyword evidence="12" id="KW-1185">Reference proteome</keyword>
<dbReference type="Gene3D" id="1.20.272.10">
    <property type="match status" value="1"/>
</dbReference>
<reference evidence="12" key="1">
    <citation type="submission" date="2017-01" db="EMBL/GenBank/DDBJ databases">
        <authorList>
            <person name="Varghese N."/>
            <person name="Submissions S."/>
        </authorList>
    </citation>
    <scope>NUCLEOTIDE SEQUENCE [LARGE SCALE GENOMIC DNA]</scope>
    <source>
        <strain evidence="12">DSM 45196</strain>
    </source>
</reference>
<dbReference type="PANTHER" id="PTHR34388:SF1">
    <property type="entry name" value="DNA POLYMERASE III SUBUNIT DELTA"/>
    <property type="match status" value="1"/>
</dbReference>
<evidence type="ECO:0000259" key="10">
    <source>
        <dbReference type="Pfam" id="PF21694"/>
    </source>
</evidence>
<organism evidence="11 12">
    <name type="scientific">Kroppenstedtia eburnea</name>
    <dbReference type="NCBI Taxonomy" id="714067"/>
    <lineage>
        <taxon>Bacteria</taxon>
        <taxon>Bacillati</taxon>
        <taxon>Bacillota</taxon>
        <taxon>Bacilli</taxon>
        <taxon>Bacillales</taxon>
        <taxon>Thermoactinomycetaceae</taxon>
        <taxon>Kroppenstedtia</taxon>
    </lineage>
</organism>
<dbReference type="EC" id="2.7.7.7" evidence="1"/>
<dbReference type="PANTHER" id="PTHR34388">
    <property type="entry name" value="DNA POLYMERASE III SUBUNIT DELTA"/>
    <property type="match status" value="1"/>
</dbReference>
<dbReference type="SUPFAM" id="SSF52540">
    <property type="entry name" value="P-loop containing nucleoside triphosphate hydrolases"/>
    <property type="match status" value="1"/>
</dbReference>
<sequence length="338" mass="38827">MDRKWIKEIESGRFAPVYLFYGMETFLMEEAIKRLEDAVLGDGEDRQWNHTVMDLEETSVQDLVLEAETPSFFGGHRLVVGKNAWFLTSARRREKQEHRPEELVRYAARPLEGNVLVITVPAEKPDTRKKVVKDLKKQVREVVFHPLDSKELPRWVAGKLNETGVKVHPRTAEVLIRQVGGDLRLLDMEIRKLATYAGPSGSITPETVTELVSRTLEQDVFKLVDRVARRRTAEGIALFYDLLQNREEPIRILALIIRQFRLMLQVKVLAAKGMSEREIASTLKVHPYPVKLALRQVNTCSEGALREWLFQAIEAEREIKSGRIDKTLAVERLILSVR</sequence>
<evidence type="ECO:0000259" key="9">
    <source>
        <dbReference type="Pfam" id="PF06144"/>
    </source>
</evidence>
<evidence type="ECO:0000256" key="2">
    <source>
        <dbReference type="ARBA" id="ARBA00017703"/>
    </source>
</evidence>
<evidence type="ECO:0000313" key="12">
    <source>
        <dbReference type="Proteomes" id="UP000186795"/>
    </source>
</evidence>
<dbReference type="GO" id="GO:0006261">
    <property type="term" value="P:DNA-templated DNA replication"/>
    <property type="evidence" value="ECO:0007669"/>
    <property type="project" value="TreeGrafter"/>
</dbReference>
<evidence type="ECO:0000256" key="8">
    <source>
        <dbReference type="ARBA" id="ARBA00049244"/>
    </source>
</evidence>
<dbReference type="Pfam" id="PF21694">
    <property type="entry name" value="DNA_pol3_delta_C"/>
    <property type="match status" value="1"/>
</dbReference>
<dbReference type="Gene3D" id="3.40.50.300">
    <property type="entry name" value="P-loop containing nucleotide triphosphate hydrolases"/>
    <property type="match status" value="1"/>
</dbReference>
<evidence type="ECO:0000256" key="3">
    <source>
        <dbReference type="ARBA" id="ARBA00022679"/>
    </source>
</evidence>
<name>A0A1N7KXR9_9BACL</name>
<evidence type="ECO:0000256" key="5">
    <source>
        <dbReference type="ARBA" id="ARBA00022705"/>
    </source>
</evidence>
<comment type="similarity">
    <text evidence="7">Belongs to the DNA polymerase HolA subunit family.</text>
</comment>
<dbReference type="GO" id="GO:0009360">
    <property type="term" value="C:DNA polymerase III complex"/>
    <property type="evidence" value="ECO:0007669"/>
    <property type="project" value="InterPro"/>
</dbReference>
<comment type="catalytic activity">
    <reaction evidence="8">
        <text>DNA(n) + a 2'-deoxyribonucleoside 5'-triphosphate = DNA(n+1) + diphosphate</text>
        <dbReference type="Rhea" id="RHEA:22508"/>
        <dbReference type="Rhea" id="RHEA-COMP:17339"/>
        <dbReference type="Rhea" id="RHEA-COMP:17340"/>
        <dbReference type="ChEBI" id="CHEBI:33019"/>
        <dbReference type="ChEBI" id="CHEBI:61560"/>
        <dbReference type="ChEBI" id="CHEBI:173112"/>
        <dbReference type="EC" id="2.7.7.7"/>
    </reaction>
</comment>
<evidence type="ECO:0000256" key="7">
    <source>
        <dbReference type="ARBA" id="ARBA00034754"/>
    </source>
</evidence>
<dbReference type="Gene3D" id="1.10.8.60">
    <property type="match status" value="1"/>
</dbReference>
<feature type="domain" description="DNA polymerase III delta N-terminal" evidence="9">
    <location>
        <begin position="18"/>
        <end position="142"/>
    </location>
</feature>
<keyword evidence="5" id="KW-0235">DNA replication</keyword>
<dbReference type="AlphaFoldDB" id="A0A1N7KXR9"/>
<dbReference type="EMBL" id="FTOD01000003">
    <property type="protein sequence ID" value="SIS66374.1"/>
    <property type="molecule type" value="Genomic_DNA"/>
</dbReference>
<protein>
    <recommendedName>
        <fullName evidence="2">DNA polymerase III subunit delta</fullName>
        <ecNumber evidence="1">2.7.7.7</ecNumber>
    </recommendedName>
</protein>
<evidence type="ECO:0000256" key="6">
    <source>
        <dbReference type="ARBA" id="ARBA00022932"/>
    </source>
</evidence>
<proteinExistence type="inferred from homology"/>
<dbReference type="InterPro" id="IPR005790">
    <property type="entry name" value="DNA_polIII_delta"/>
</dbReference>
<dbReference type="OrthoDB" id="9775929at2"/>
<feature type="domain" description="DNA polymerase III delta subunit-like C-terminal" evidence="10">
    <location>
        <begin position="217"/>
        <end position="336"/>
    </location>
</feature>
<keyword evidence="4" id="KW-0548">Nucleotidyltransferase</keyword>
<keyword evidence="3" id="KW-0808">Transferase</keyword>
<dbReference type="Pfam" id="PF06144">
    <property type="entry name" value="DNA_pol3_delta"/>
    <property type="match status" value="1"/>
</dbReference>
<dbReference type="InterPro" id="IPR010372">
    <property type="entry name" value="DNA_pol3_delta_N"/>
</dbReference>